<gene>
    <name evidence="2" type="ORF">BP00DRAFT_85992</name>
</gene>
<reference evidence="2 3" key="1">
    <citation type="submission" date="2018-02" db="EMBL/GenBank/DDBJ databases">
        <title>The genomes of Aspergillus section Nigri reveals drivers in fungal speciation.</title>
        <authorList>
            <consortium name="DOE Joint Genome Institute"/>
            <person name="Vesth T.C."/>
            <person name="Nybo J."/>
            <person name="Theobald S."/>
            <person name="Brandl J."/>
            <person name="Frisvad J.C."/>
            <person name="Nielsen K.F."/>
            <person name="Lyhne E.K."/>
            <person name="Kogle M.E."/>
            <person name="Kuo A."/>
            <person name="Riley R."/>
            <person name="Clum A."/>
            <person name="Nolan M."/>
            <person name="Lipzen A."/>
            <person name="Salamov A."/>
            <person name="Henrissat B."/>
            <person name="Wiebenga A."/>
            <person name="De vries R.P."/>
            <person name="Grigoriev I.V."/>
            <person name="Mortensen U.H."/>
            <person name="Andersen M.R."/>
            <person name="Baker S.E."/>
        </authorList>
    </citation>
    <scope>NUCLEOTIDE SEQUENCE [LARGE SCALE GENOMIC DNA]</scope>
    <source>
        <strain evidence="2 3">CBS 114.80</strain>
    </source>
</reference>
<name>A0A2V5HT27_9EURO</name>
<dbReference type="Proteomes" id="UP000248817">
    <property type="component" value="Unassembled WGS sequence"/>
</dbReference>
<proteinExistence type="predicted"/>
<evidence type="ECO:0000313" key="3">
    <source>
        <dbReference type="Proteomes" id="UP000248817"/>
    </source>
</evidence>
<sequence>MNRGSFPNSQGRLSSTPSRSRALFRLQCTRASDYFPARARGHLLLLAPRSSPTPPPIPLKRGSHRPLPNDSSSISFRLFPLPRPHFPPPSNPSLIGPRRGVPKSTFSVPLHETAQMRRRGEVEKLLVDRQARDEL</sequence>
<feature type="compositionally biased region" description="Pro residues" evidence="1">
    <location>
        <begin position="81"/>
        <end position="91"/>
    </location>
</feature>
<dbReference type="EMBL" id="KZ825623">
    <property type="protein sequence ID" value="PYI25842.1"/>
    <property type="molecule type" value="Genomic_DNA"/>
</dbReference>
<evidence type="ECO:0000313" key="2">
    <source>
        <dbReference type="EMBL" id="PYI25842.1"/>
    </source>
</evidence>
<accession>A0A2V5HT27</accession>
<organism evidence="2 3">
    <name type="scientific">Aspergillus indologenus CBS 114.80</name>
    <dbReference type="NCBI Taxonomy" id="1450541"/>
    <lineage>
        <taxon>Eukaryota</taxon>
        <taxon>Fungi</taxon>
        <taxon>Dikarya</taxon>
        <taxon>Ascomycota</taxon>
        <taxon>Pezizomycotina</taxon>
        <taxon>Eurotiomycetes</taxon>
        <taxon>Eurotiomycetidae</taxon>
        <taxon>Eurotiales</taxon>
        <taxon>Aspergillaceae</taxon>
        <taxon>Aspergillus</taxon>
        <taxon>Aspergillus subgen. Circumdati</taxon>
    </lineage>
</organism>
<dbReference type="AlphaFoldDB" id="A0A2V5HT27"/>
<keyword evidence="3" id="KW-1185">Reference proteome</keyword>
<protein>
    <submittedName>
        <fullName evidence="2">Uncharacterized protein</fullName>
    </submittedName>
</protein>
<evidence type="ECO:0000256" key="1">
    <source>
        <dbReference type="SAM" id="MobiDB-lite"/>
    </source>
</evidence>
<feature type="region of interest" description="Disordered" evidence="1">
    <location>
        <begin position="46"/>
        <end position="107"/>
    </location>
</feature>